<keyword evidence="10" id="KW-1185">Reference proteome</keyword>
<sequence length="822" mass="91526">MWTSAFVPLLLLLSVSAELRQDTEPRRLPPPGKLDFGYVPAGVYETVAHYEPGPIGILFQLVQGFLHIVQPNAFPQDLIVKLAKDKFGALQTEYQKVTAGAIYYEIGFLVCAAVGLLFAILLPVVGLFFCMCRCCDNCGGEMHQRQRKNADCRRGLLGTLLFSTSLVITIGVLCAYAANQNLSSQVKNIRRYVNSNMRDLHTFANDTPMQIDYLISQYATAKNKVIYDLNNIGPLLGGRIHDQLDKEVHAALDGALNMAAAMRETKEALENSSMGLEVLQEGTGKLGFNLSLVRTSINRTLSDPGCHDEKSDATTAQLCRNIRQSLSQLQISANFTRLPNVNSQLERMKAVLKMDLSIIVQKVSLDHVTIANSTDVQTLMDDIGKNISSFSKIFPVQSCLSNFTIFISHVHAKIEDHYPEIDRMDFYRWIGCITLCCMVVLVLAFNYLGLLCGTLGYDKHASPTTRGCISNTGGTMLIAGVGISFIFSWVLMGLVTIIFLAGGNMEKLVCEPFHTKEVFKVVDTPYLVHPDWKNFIPGYLYNDSDMELTAESFYSTCKDNRGIYSALRLDKVFNVSSFLNITMFTKDVVARLNSVKIDLRGIILLEAEGKQNLLDFSEAGLLEINYADYLEEVNKGVTVVDLLSFARELEAQTDLMPRGGLQMALKGHAGTLRQIHSQQIIPMEQAMTSKLNPLFPSHFSSLQNKVLAVIEAIEAAQYLISHNATHLINQETAKFTATIVGYFHQYIEWVKTALAMEVAPCKPFSNMIDTVEIVTCSFLVDSMNTFWMGLGCSTLLLLPSIILAVKLAKFYRRMETEDVYDE</sequence>
<dbReference type="GO" id="GO:0031528">
    <property type="term" value="C:microvillus membrane"/>
    <property type="evidence" value="ECO:0007669"/>
    <property type="project" value="UniProtKB-SubCell"/>
</dbReference>
<keyword evidence="8" id="KW-0732">Signal</keyword>
<comment type="subcellular location">
    <subcellularLocation>
        <location evidence="1">Cell projection</location>
        <location evidence="1">Microvillus membrane</location>
        <topology evidence="1">Multi-pass membrane protein</topology>
    </subcellularLocation>
</comment>
<evidence type="ECO:0000256" key="2">
    <source>
        <dbReference type="ARBA" id="ARBA00006058"/>
    </source>
</evidence>
<feature type="chain" id="PRO_5025395796" evidence="8">
    <location>
        <begin position="18"/>
        <end position="822"/>
    </location>
</feature>
<dbReference type="AlphaFoldDB" id="A0A674MND3"/>
<feature type="transmembrane region" description="Helical" evidence="7">
    <location>
        <begin position="106"/>
        <end position="135"/>
    </location>
</feature>
<reference evidence="9" key="2">
    <citation type="submission" date="2025-08" db="UniProtKB">
        <authorList>
            <consortium name="Ensembl"/>
        </authorList>
    </citation>
    <scope>IDENTIFICATION</scope>
</reference>
<feature type="signal peptide" evidence="8">
    <location>
        <begin position="1"/>
        <end position="17"/>
    </location>
</feature>
<comment type="similarity">
    <text evidence="2">Belongs to the prominin family.</text>
</comment>
<dbReference type="GO" id="GO:0015485">
    <property type="term" value="F:cholesterol binding"/>
    <property type="evidence" value="ECO:0007669"/>
    <property type="project" value="TreeGrafter"/>
</dbReference>
<dbReference type="GeneTree" id="ENSGT00530000063586"/>
<dbReference type="GO" id="GO:0071914">
    <property type="term" value="C:prominosome"/>
    <property type="evidence" value="ECO:0007669"/>
    <property type="project" value="TreeGrafter"/>
</dbReference>
<keyword evidence="4 7" id="KW-1133">Transmembrane helix</keyword>
<dbReference type="Proteomes" id="UP000005226">
    <property type="component" value="Chromosome 14"/>
</dbReference>
<evidence type="ECO:0000313" key="10">
    <source>
        <dbReference type="Proteomes" id="UP000005226"/>
    </source>
</evidence>
<evidence type="ECO:0000256" key="3">
    <source>
        <dbReference type="ARBA" id="ARBA00022692"/>
    </source>
</evidence>
<reference evidence="9 10" key="1">
    <citation type="journal article" date="2011" name="Genome Biol. Evol.">
        <title>Integration of the genetic map and genome assembly of fugu facilitates insights into distinct features of genome evolution in teleosts and mammals.</title>
        <authorList>
            <person name="Kai W."/>
            <person name="Kikuchi K."/>
            <person name="Tohari S."/>
            <person name="Chew A.K."/>
            <person name="Tay A."/>
            <person name="Fujiwara A."/>
            <person name="Hosoya S."/>
            <person name="Suetake H."/>
            <person name="Naruse K."/>
            <person name="Brenner S."/>
            <person name="Suzuki Y."/>
            <person name="Venkatesh B."/>
        </authorList>
    </citation>
    <scope>NUCLEOTIDE SEQUENCE [LARGE SCALE GENOMIC DNA]</scope>
</reference>
<evidence type="ECO:0000256" key="6">
    <source>
        <dbReference type="ARBA" id="ARBA00023180"/>
    </source>
</evidence>
<dbReference type="GO" id="GO:0016324">
    <property type="term" value="C:apical plasma membrane"/>
    <property type="evidence" value="ECO:0007669"/>
    <property type="project" value="TreeGrafter"/>
</dbReference>
<gene>
    <name evidence="9" type="primary">prom1a</name>
</gene>
<evidence type="ECO:0000313" key="9">
    <source>
        <dbReference type="Ensembl" id="ENSTRUP00000062494.1"/>
    </source>
</evidence>
<dbReference type="Pfam" id="PF05478">
    <property type="entry name" value="Prominin"/>
    <property type="match status" value="1"/>
</dbReference>
<dbReference type="Ensembl" id="ENSTRUT00000086095.1">
    <property type="protein sequence ID" value="ENSTRUP00000062494.1"/>
    <property type="gene ID" value="ENSTRUG00000006388.3"/>
</dbReference>
<dbReference type="PANTHER" id="PTHR22730:SF3">
    <property type="entry name" value="PROMININ-1"/>
    <property type="match status" value="1"/>
</dbReference>
<dbReference type="InterPro" id="IPR008795">
    <property type="entry name" value="Prominin"/>
</dbReference>
<keyword evidence="3 7" id="KW-0812">Transmembrane</keyword>
<dbReference type="GO" id="GO:0005929">
    <property type="term" value="C:cilium"/>
    <property type="evidence" value="ECO:0007669"/>
    <property type="project" value="TreeGrafter"/>
</dbReference>
<organism evidence="9 10">
    <name type="scientific">Takifugu rubripes</name>
    <name type="common">Japanese pufferfish</name>
    <name type="synonym">Fugu rubripes</name>
    <dbReference type="NCBI Taxonomy" id="31033"/>
    <lineage>
        <taxon>Eukaryota</taxon>
        <taxon>Metazoa</taxon>
        <taxon>Chordata</taxon>
        <taxon>Craniata</taxon>
        <taxon>Vertebrata</taxon>
        <taxon>Euteleostomi</taxon>
        <taxon>Actinopterygii</taxon>
        <taxon>Neopterygii</taxon>
        <taxon>Teleostei</taxon>
        <taxon>Neoteleostei</taxon>
        <taxon>Acanthomorphata</taxon>
        <taxon>Eupercaria</taxon>
        <taxon>Tetraodontiformes</taxon>
        <taxon>Tetradontoidea</taxon>
        <taxon>Tetraodontidae</taxon>
        <taxon>Takifugu</taxon>
    </lineage>
</organism>
<keyword evidence="6" id="KW-0325">Glycoprotein</keyword>
<feature type="transmembrane region" description="Helical" evidence="7">
    <location>
        <begin position="476"/>
        <end position="501"/>
    </location>
</feature>
<keyword evidence="5 7" id="KW-0472">Membrane</keyword>
<dbReference type="PANTHER" id="PTHR22730">
    <property type="entry name" value="PROMININ PROM PROTEIN"/>
    <property type="match status" value="1"/>
</dbReference>
<reference evidence="9" key="3">
    <citation type="submission" date="2025-09" db="UniProtKB">
        <authorList>
            <consortium name="Ensembl"/>
        </authorList>
    </citation>
    <scope>IDENTIFICATION</scope>
</reference>
<dbReference type="GO" id="GO:0009986">
    <property type="term" value="C:cell surface"/>
    <property type="evidence" value="ECO:0007669"/>
    <property type="project" value="TreeGrafter"/>
</dbReference>
<feature type="transmembrane region" description="Helical" evidence="7">
    <location>
        <begin position="156"/>
        <end position="178"/>
    </location>
</feature>
<proteinExistence type="inferred from homology"/>
<feature type="transmembrane region" description="Helical" evidence="7">
    <location>
        <begin position="426"/>
        <end position="455"/>
    </location>
</feature>
<evidence type="ECO:0000256" key="8">
    <source>
        <dbReference type="SAM" id="SignalP"/>
    </source>
</evidence>
<protein>
    <submittedName>
        <fullName evidence="9">Prominin 1a</fullName>
    </submittedName>
</protein>
<evidence type="ECO:0000256" key="7">
    <source>
        <dbReference type="SAM" id="Phobius"/>
    </source>
</evidence>
<accession>A0A674MND3</accession>
<evidence type="ECO:0000256" key="5">
    <source>
        <dbReference type="ARBA" id="ARBA00023136"/>
    </source>
</evidence>
<feature type="transmembrane region" description="Helical" evidence="7">
    <location>
        <begin position="786"/>
        <end position="805"/>
    </location>
</feature>
<evidence type="ECO:0000256" key="1">
    <source>
        <dbReference type="ARBA" id="ARBA00004475"/>
    </source>
</evidence>
<name>A0A674MND3_TAKRU</name>
<evidence type="ECO:0000256" key="4">
    <source>
        <dbReference type="ARBA" id="ARBA00022989"/>
    </source>
</evidence>